<keyword evidence="4" id="KW-1185">Reference proteome</keyword>
<evidence type="ECO:0000313" key="3">
    <source>
        <dbReference type="EMBL" id="KIJ08254.1"/>
    </source>
</evidence>
<name>A0A0C9SNN9_PAXIN</name>
<dbReference type="Gene3D" id="1.10.1820.10">
    <property type="entry name" value="protein kinase ck2 holoenzyme, chain C, domain 1"/>
    <property type="match status" value="1"/>
</dbReference>
<dbReference type="OrthoDB" id="3004096at2759"/>
<dbReference type="InterPro" id="IPR035991">
    <property type="entry name" value="Casein_kinase_II_beta-like"/>
</dbReference>
<comment type="function">
    <text evidence="2">Regulatory subunit of casein kinase II/CK2. As part of the kinase complex regulates the basal catalytic activity of the alpha subunit a constitutively active serine/threonine-protein kinase that phosphorylates a large number of substrates containing acidic residues C-terminal to the phosphorylated serine or threonine.</text>
</comment>
<reference evidence="3 4" key="1">
    <citation type="submission" date="2014-06" db="EMBL/GenBank/DDBJ databases">
        <authorList>
            <consortium name="DOE Joint Genome Institute"/>
            <person name="Kuo A."/>
            <person name="Kohler A."/>
            <person name="Nagy L.G."/>
            <person name="Floudas D."/>
            <person name="Copeland A."/>
            <person name="Barry K.W."/>
            <person name="Cichocki N."/>
            <person name="Veneault-Fourrey C."/>
            <person name="LaButti K."/>
            <person name="Lindquist E.A."/>
            <person name="Lipzen A."/>
            <person name="Lundell T."/>
            <person name="Morin E."/>
            <person name="Murat C."/>
            <person name="Sun H."/>
            <person name="Tunlid A."/>
            <person name="Henrissat B."/>
            <person name="Grigoriev I.V."/>
            <person name="Hibbett D.S."/>
            <person name="Martin F."/>
            <person name="Nordberg H.P."/>
            <person name="Cantor M.N."/>
            <person name="Hua S.X."/>
        </authorList>
    </citation>
    <scope>NUCLEOTIDE SEQUENCE [LARGE SCALE GENOMIC DNA]</scope>
    <source>
        <strain evidence="3 4">ATCC 200175</strain>
    </source>
</reference>
<dbReference type="HOGENOM" id="CLU_165166_1_0_1"/>
<evidence type="ECO:0000313" key="4">
    <source>
        <dbReference type="Proteomes" id="UP000053647"/>
    </source>
</evidence>
<reference evidence="4" key="2">
    <citation type="submission" date="2015-01" db="EMBL/GenBank/DDBJ databases">
        <title>Evolutionary Origins and Diversification of the Mycorrhizal Mutualists.</title>
        <authorList>
            <consortium name="DOE Joint Genome Institute"/>
            <consortium name="Mycorrhizal Genomics Consortium"/>
            <person name="Kohler A."/>
            <person name="Kuo A."/>
            <person name="Nagy L.G."/>
            <person name="Floudas D."/>
            <person name="Copeland A."/>
            <person name="Barry K.W."/>
            <person name="Cichocki N."/>
            <person name="Veneault-Fourrey C."/>
            <person name="LaButti K."/>
            <person name="Lindquist E.A."/>
            <person name="Lipzen A."/>
            <person name="Lundell T."/>
            <person name="Morin E."/>
            <person name="Murat C."/>
            <person name="Riley R."/>
            <person name="Ohm R."/>
            <person name="Sun H."/>
            <person name="Tunlid A."/>
            <person name="Henrissat B."/>
            <person name="Grigoriev I.V."/>
            <person name="Hibbett D.S."/>
            <person name="Martin F."/>
        </authorList>
    </citation>
    <scope>NUCLEOTIDE SEQUENCE [LARGE SCALE GENOMIC DNA]</scope>
    <source>
        <strain evidence="4">ATCC 200175</strain>
    </source>
</reference>
<protein>
    <submittedName>
        <fullName evidence="3">Uncharacterized protein</fullName>
    </submittedName>
</protein>
<evidence type="ECO:0000256" key="2">
    <source>
        <dbReference type="ARBA" id="ARBA00045899"/>
    </source>
</evidence>
<dbReference type="SUPFAM" id="SSF57798">
    <property type="entry name" value="Casein kinase II beta subunit"/>
    <property type="match status" value="1"/>
</dbReference>
<evidence type="ECO:0000256" key="1">
    <source>
        <dbReference type="ARBA" id="ARBA00006941"/>
    </source>
</evidence>
<organism evidence="3 4">
    <name type="scientific">Paxillus involutus ATCC 200175</name>
    <dbReference type="NCBI Taxonomy" id="664439"/>
    <lineage>
        <taxon>Eukaryota</taxon>
        <taxon>Fungi</taxon>
        <taxon>Dikarya</taxon>
        <taxon>Basidiomycota</taxon>
        <taxon>Agaricomycotina</taxon>
        <taxon>Agaricomycetes</taxon>
        <taxon>Agaricomycetidae</taxon>
        <taxon>Boletales</taxon>
        <taxon>Paxilineae</taxon>
        <taxon>Paxillaceae</taxon>
        <taxon>Paxillus</taxon>
    </lineage>
</organism>
<sequence length="99" mass="11076">WTSWFLSSKCNKSFCGVEEDYILDRSNLTSLKDEPSDNAQTLDPVAGVIGSSRHFLQTTCYSYHLLGDDIQNELTGALDGMPVVHSHLFKVDRHGTRVC</sequence>
<dbReference type="GO" id="GO:0005956">
    <property type="term" value="C:protein kinase CK2 complex"/>
    <property type="evidence" value="ECO:0007669"/>
    <property type="project" value="InterPro"/>
</dbReference>
<dbReference type="AlphaFoldDB" id="A0A0C9SNN9"/>
<dbReference type="InterPro" id="IPR000704">
    <property type="entry name" value="Casein_kinase_II_reg-sub"/>
</dbReference>
<dbReference type="Pfam" id="PF01214">
    <property type="entry name" value="CK_II_beta"/>
    <property type="match status" value="1"/>
</dbReference>
<proteinExistence type="inferred from homology"/>
<dbReference type="GO" id="GO:0019887">
    <property type="term" value="F:protein kinase regulator activity"/>
    <property type="evidence" value="ECO:0007669"/>
    <property type="project" value="InterPro"/>
</dbReference>
<comment type="similarity">
    <text evidence="1">Belongs to the casein kinase 2 subunit beta family.</text>
</comment>
<dbReference type="InterPro" id="IPR016149">
    <property type="entry name" value="Casein_kin_II_reg-sub_N"/>
</dbReference>
<dbReference type="Proteomes" id="UP000053647">
    <property type="component" value="Unassembled WGS sequence"/>
</dbReference>
<feature type="non-terminal residue" evidence="3">
    <location>
        <position position="1"/>
    </location>
</feature>
<dbReference type="EMBL" id="KN819663">
    <property type="protein sequence ID" value="KIJ08254.1"/>
    <property type="molecule type" value="Genomic_DNA"/>
</dbReference>
<accession>A0A0C9SNN9</accession>
<gene>
    <name evidence="3" type="ORF">PAXINDRAFT_89125</name>
</gene>